<proteinExistence type="predicted"/>
<dbReference type="Pfam" id="PF14765">
    <property type="entry name" value="PS-DH"/>
    <property type="match status" value="1"/>
</dbReference>
<dbReference type="PANTHER" id="PTHR43775:SF37">
    <property type="entry name" value="SI:DKEY-61P9.11"/>
    <property type="match status" value="1"/>
</dbReference>
<dbReference type="InterPro" id="IPR036291">
    <property type="entry name" value="NAD(P)-bd_dom_sf"/>
</dbReference>
<dbReference type="GO" id="GO:0016491">
    <property type="term" value="F:oxidoreductase activity"/>
    <property type="evidence" value="ECO:0007669"/>
    <property type="project" value="InterPro"/>
</dbReference>
<dbReference type="InterPro" id="IPR057326">
    <property type="entry name" value="KR_dom"/>
</dbReference>
<dbReference type="SUPFAM" id="SSF50129">
    <property type="entry name" value="GroES-like"/>
    <property type="match status" value="1"/>
</dbReference>
<dbReference type="InterPro" id="IPR013154">
    <property type="entry name" value="ADH-like_N"/>
</dbReference>
<dbReference type="Pfam" id="PF00109">
    <property type="entry name" value="ketoacyl-synt"/>
    <property type="match status" value="1"/>
</dbReference>
<dbReference type="VEuPathDB" id="CryptoDB:CmeUKMEL1_09020"/>
<dbReference type="OrthoDB" id="5334845at2759"/>
<dbReference type="SMART" id="SM01294">
    <property type="entry name" value="PKS_PP_betabranch"/>
    <property type="match status" value="1"/>
</dbReference>
<dbReference type="InterPro" id="IPR013968">
    <property type="entry name" value="PKS_KR"/>
</dbReference>
<dbReference type="SMART" id="SM00829">
    <property type="entry name" value="PKS_ER"/>
    <property type="match status" value="2"/>
</dbReference>
<dbReference type="Gene3D" id="3.40.47.10">
    <property type="match status" value="1"/>
</dbReference>
<dbReference type="InterPro" id="IPR014030">
    <property type="entry name" value="Ketoacyl_synth_N"/>
</dbReference>
<evidence type="ECO:0000259" key="10">
    <source>
        <dbReference type="PROSITE" id="PS52019"/>
    </source>
</evidence>
<evidence type="ECO:0000256" key="6">
    <source>
        <dbReference type="ARBA" id="ARBA00023315"/>
    </source>
</evidence>
<dbReference type="Pfam" id="PF08240">
    <property type="entry name" value="ADH_N"/>
    <property type="match status" value="1"/>
</dbReference>
<dbReference type="GO" id="GO:0004312">
    <property type="term" value="F:fatty acid synthase activity"/>
    <property type="evidence" value="ECO:0007669"/>
    <property type="project" value="TreeGrafter"/>
</dbReference>
<feature type="region of interest" description="N-terminal hotdog fold" evidence="7">
    <location>
        <begin position="1408"/>
        <end position="1558"/>
    </location>
</feature>
<keyword evidence="4" id="KW-0521">NADP</keyword>
<dbReference type="InterPro" id="IPR016039">
    <property type="entry name" value="Thiolase-like"/>
</dbReference>
<dbReference type="Gene3D" id="3.90.180.10">
    <property type="entry name" value="Medium-chain alcohol dehydrogenases, catalytic domain"/>
    <property type="match status" value="2"/>
</dbReference>
<feature type="domain" description="PKS/mFAS DH" evidence="10">
    <location>
        <begin position="1408"/>
        <end position="1762"/>
    </location>
</feature>
<feature type="active site" description="Proton donor; for dehydratase activity" evidence="7">
    <location>
        <position position="1664"/>
    </location>
</feature>
<dbReference type="SUPFAM" id="SSF47336">
    <property type="entry name" value="ACP-like"/>
    <property type="match status" value="1"/>
</dbReference>
<dbReference type="Gene3D" id="3.40.366.10">
    <property type="entry name" value="Malonyl-Coenzyme A Acyl Carrier Protein, domain 2"/>
    <property type="match status" value="1"/>
</dbReference>
<dbReference type="Pfam" id="PF00107">
    <property type="entry name" value="ADH_zinc_N"/>
    <property type="match status" value="1"/>
</dbReference>
<dbReference type="SMART" id="SM00822">
    <property type="entry name" value="PKS_KR"/>
    <property type="match status" value="1"/>
</dbReference>
<dbReference type="Gene3D" id="3.10.129.110">
    <property type="entry name" value="Polyketide synthase dehydratase"/>
    <property type="match status" value="1"/>
</dbReference>
<dbReference type="GO" id="GO:0044550">
    <property type="term" value="P:secondary metabolite biosynthetic process"/>
    <property type="evidence" value="ECO:0007669"/>
    <property type="project" value="UniProtKB-ARBA"/>
</dbReference>
<gene>
    <name evidence="11" type="ORF">CmeUKMEL1_09020</name>
</gene>
<evidence type="ECO:0000259" key="8">
    <source>
        <dbReference type="PROSITE" id="PS50075"/>
    </source>
</evidence>
<dbReference type="SUPFAM" id="SSF52151">
    <property type="entry name" value="FabD/lysophospholipase-like"/>
    <property type="match status" value="1"/>
</dbReference>
<dbReference type="PROSITE" id="PS50075">
    <property type="entry name" value="CARRIER"/>
    <property type="match status" value="1"/>
</dbReference>
<dbReference type="SMART" id="SM00827">
    <property type="entry name" value="PKS_AT"/>
    <property type="match status" value="1"/>
</dbReference>
<evidence type="ECO:0000256" key="5">
    <source>
        <dbReference type="ARBA" id="ARBA00023268"/>
    </source>
</evidence>
<feature type="non-terminal residue" evidence="11">
    <location>
        <position position="2234"/>
    </location>
</feature>
<dbReference type="PANTHER" id="PTHR43775">
    <property type="entry name" value="FATTY ACID SYNTHASE"/>
    <property type="match status" value="1"/>
</dbReference>
<dbReference type="GO" id="GO:0031177">
    <property type="term" value="F:phosphopantetheine binding"/>
    <property type="evidence" value="ECO:0007669"/>
    <property type="project" value="InterPro"/>
</dbReference>
<dbReference type="InterPro" id="IPR009081">
    <property type="entry name" value="PP-bd_ACP"/>
</dbReference>
<dbReference type="InterPro" id="IPR013149">
    <property type="entry name" value="ADH-like_C"/>
</dbReference>
<dbReference type="CDD" id="cd05195">
    <property type="entry name" value="enoyl_red"/>
    <property type="match status" value="2"/>
</dbReference>
<dbReference type="Pfam" id="PF08659">
    <property type="entry name" value="KR"/>
    <property type="match status" value="1"/>
</dbReference>
<feature type="domain" description="Carrier" evidence="8">
    <location>
        <begin position="466"/>
        <end position="541"/>
    </location>
</feature>
<dbReference type="InterPro" id="IPR020841">
    <property type="entry name" value="PKS_Beta-ketoAc_synthase_dom"/>
</dbReference>
<dbReference type="InterPro" id="IPR042104">
    <property type="entry name" value="PKS_dehydratase_sf"/>
</dbReference>
<protein>
    <submittedName>
        <fullName evidence="11">Beta-ketoacyl synthase, N-terminal domain protein</fullName>
    </submittedName>
</protein>
<evidence type="ECO:0000256" key="3">
    <source>
        <dbReference type="ARBA" id="ARBA00022679"/>
    </source>
</evidence>
<dbReference type="InterPro" id="IPR036736">
    <property type="entry name" value="ACP-like_sf"/>
</dbReference>
<keyword evidence="1" id="KW-0596">Phosphopantetheine</keyword>
<comment type="caution">
    <text evidence="11">The sequence shown here is derived from an EMBL/GenBank/DDBJ whole genome shotgun (WGS) entry which is preliminary data.</text>
</comment>
<dbReference type="InterPro" id="IPR014031">
    <property type="entry name" value="Ketoacyl_synth_C"/>
</dbReference>
<keyword evidence="2" id="KW-0597">Phosphoprotein</keyword>
<keyword evidence="5" id="KW-0511">Multifunctional enzyme</keyword>
<dbReference type="Pfam" id="PF00698">
    <property type="entry name" value="Acyl_transf_1"/>
    <property type="match status" value="1"/>
</dbReference>
<dbReference type="CDD" id="cd00833">
    <property type="entry name" value="PKS"/>
    <property type="match status" value="1"/>
</dbReference>
<evidence type="ECO:0000313" key="11">
    <source>
        <dbReference type="EMBL" id="POM83763.1"/>
    </source>
</evidence>
<dbReference type="GO" id="GO:0006633">
    <property type="term" value="P:fatty acid biosynthetic process"/>
    <property type="evidence" value="ECO:0007669"/>
    <property type="project" value="TreeGrafter"/>
</dbReference>
<dbReference type="PROSITE" id="PS52019">
    <property type="entry name" value="PKS_MFAS_DH"/>
    <property type="match status" value="1"/>
</dbReference>
<accession>A0A2P4Z109</accession>
<evidence type="ECO:0000313" key="12">
    <source>
        <dbReference type="Proteomes" id="UP000236928"/>
    </source>
</evidence>
<dbReference type="Gene3D" id="1.10.1200.10">
    <property type="entry name" value="ACP-like"/>
    <property type="match status" value="1"/>
</dbReference>
<keyword evidence="12" id="KW-1185">Reference proteome</keyword>
<dbReference type="SUPFAM" id="SSF51735">
    <property type="entry name" value="NAD(P)-binding Rossmann-fold domains"/>
    <property type="match status" value="3"/>
</dbReference>
<dbReference type="SMART" id="SM00825">
    <property type="entry name" value="PKS_KS"/>
    <property type="match status" value="1"/>
</dbReference>
<dbReference type="InterPro" id="IPR050091">
    <property type="entry name" value="PKS_NRPS_Biosynth_Enz"/>
</dbReference>
<evidence type="ECO:0000256" key="4">
    <source>
        <dbReference type="ARBA" id="ARBA00022857"/>
    </source>
</evidence>
<dbReference type="InterPro" id="IPR020843">
    <property type="entry name" value="ER"/>
</dbReference>
<feature type="active site" description="Proton acceptor; for dehydratase activity" evidence="7">
    <location>
        <position position="1442"/>
    </location>
</feature>
<dbReference type="InterPro" id="IPR049551">
    <property type="entry name" value="PKS_DH_C"/>
</dbReference>
<evidence type="ECO:0000256" key="7">
    <source>
        <dbReference type="PROSITE-ProRule" id="PRU01363"/>
    </source>
</evidence>
<evidence type="ECO:0000256" key="1">
    <source>
        <dbReference type="ARBA" id="ARBA00022450"/>
    </source>
</evidence>
<organism evidence="11 12">
    <name type="scientific">Cryptosporidium meleagridis</name>
    <dbReference type="NCBI Taxonomy" id="93969"/>
    <lineage>
        <taxon>Eukaryota</taxon>
        <taxon>Sar</taxon>
        <taxon>Alveolata</taxon>
        <taxon>Apicomplexa</taxon>
        <taxon>Conoidasida</taxon>
        <taxon>Coccidia</taxon>
        <taxon>Eucoccidiorida</taxon>
        <taxon>Eimeriorina</taxon>
        <taxon>Cryptosporidiidae</taxon>
        <taxon>Cryptosporidium</taxon>
    </lineage>
</organism>
<dbReference type="InterPro" id="IPR001227">
    <property type="entry name" value="Ac_transferase_dom_sf"/>
</dbReference>
<dbReference type="Gene3D" id="3.40.50.720">
    <property type="entry name" value="NAD(P)-binding Rossmann-like Domain"/>
    <property type="match status" value="1"/>
</dbReference>
<dbReference type="InterPro" id="IPR011032">
    <property type="entry name" value="GroES-like_sf"/>
</dbReference>
<dbReference type="InterPro" id="IPR016036">
    <property type="entry name" value="Malonyl_transacylase_ACP-bd"/>
</dbReference>
<dbReference type="InterPro" id="IPR016035">
    <property type="entry name" value="Acyl_Trfase/lysoPLipase"/>
</dbReference>
<dbReference type="InterPro" id="IPR020806">
    <property type="entry name" value="PKS_PP-bd"/>
</dbReference>
<dbReference type="InterPro" id="IPR014043">
    <property type="entry name" value="Acyl_transferase_dom"/>
</dbReference>
<dbReference type="EMBL" id="JIBK01000022">
    <property type="protein sequence ID" value="POM83763.1"/>
    <property type="molecule type" value="Genomic_DNA"/>
</dbReference>
<dbReference type="PROSITE" id="PS52004">
    <property type="entry name" value="KS3_2"/>
    <property type="match status" value="1"/>
</dbReference>
<dbReference type="SUPFAM" id="SSF53901">
    <property type="entry name" value="Thiolase-like"/>
    <property type="match status" value="1"/>
</dbReference>
<dbReference type="InterPro" id="IPR049900">
    <property type="entry name" value="PKS_mFAS_DH"/>
</dbReference>
<feature type="region of interest" description="C-terminal hotdog fold" evidence="7">
    <location>
        <begin position="1583"/>
        <end position="1762"/>
    </location>
</feature>
<evidence type="ECO:0000256" key="2">
    <source>
        <dbReference type="ARBA" id="ARBA00022553"/>
    </source>
</evidence>
<dbReference type="Proteomes" id="UP000236928">
    <property type="component" value="Unassembled WGS sequence"/>
</dbReference>
<dbReference type="SMART" id="SM00823">
    <property type="entry name" value="PKS_PP"/>
    <property type="match status" value="1"/>
</dbReference>
<feature type="domain" description="Ketosynthase family 3 (KS3)" evidence="9">
    <location>
        <begin position="568"/>
        <end position="1010"/>
    </location>
</feature>
<keyword evidence="6" id="KW-0012">Acyltransferase</keyword>
<dbReference type="SUPFAM" id="SSF55048">
    <property type="entry name" value="Probable ACP-binding domain of malonyl-CoA ACP transacylase"/>
    <property type="match status" value="1"/>
</dbReference>
<dbReference type="Pfam" id="PF00550">
    <property type="entry name" value="PP-binding"/>
    <property type="match status" value="1"/>
</dbReference>
<keyword evidence="3" id="KW-0808">Transferase</keyword>
<name>A0A2P4Z109_9CRYT</name>
<evidence type="ECO:0000259" key="9">
    <source>
        <dbReference type="PROSITE" id="PS52004"/>
    </source>
</evidence>
<reference evidence="11 12" key="1">
    <citation type="submission" date="2014-04" db="EMBL/GenBank/DDBJ databases">
        <title>Comparative Genomics of Cryptosporidium Species.</title>
        <authorList>
            <person name="Silva J.C."/>
            <person name="Su Q."/>
            <person name="Chalmers R."/>
            <person name="Chibucos M.C."/>
            <person name="Elwin K."/>
            <person name="Godinez A."/>
            <person name="Guo F."/>
            <person name="Huynh K."/>
            <person name="Orvis J."/>
            <person name="Ott S."/>
            <person name="Sadzewicz L."/>
            <person name="Sengamalay N."/>
            <person name="Shetty A."/>
            <person name="Sun M."/>
            <person name="Tallon L."/>
            <person name="Xiao L."/>
            <person name="Zhang H."/>
            <person name="Fraser C.M."/>
            <person name="Zhu G."/>
            <person name="Kissinger J."/>
            <person name="Widmer G."/>
        </authorList>
    </citation>
    <scope>NUCLEOTIDE SEQUENCE [LARGE SCALE GENOMIC DNA]</scope>
    <source>
        <strain evidence="11 12">UKMEL1</strain>
    </source>
</reference>
<dbReference type="Pfam" id="PF02801">
    <property type="entry name" value="Ketoacyl-synt_C"/>
    <property type="match status" value="1"/>
</dbReference>
<sequence length="2234" mass="247388">MTVQYCKAIGAKVYGTAGSESKVEYALSIGVERVSSSRNADKFKEDMRDLEGKVDIVINSLIEDFIPNSLNLLKKGGCFVELGKRGIWTEEEMKEKRPDIKYKCVAVDVMMEEDPAWFGGMLTRIKELVEEGKIEPLPLKVFDMRGSDENGIDAFRYMQRAQHIGKVIIKIPYLAGIGDNSIPEECLITGGSGSLGLVLTEILLNEGITNISIISRSGIESQSDSIKAKWEKLFKRVPNNKNGNSGIRFFNIDISNKNSLFKLINTEFKNLKHIFHLAGVLSDSNIETQTRESIEEVFKPKAIGAWNLHSICEELGLNKELKTFVMYSSVASGLGNFGQTNYSAANSCLDSLSQYRVSKGLSSRSIQWGAWDEDGMAMNIKQHLGLVGMSPISKTTGQQVIFDLITTQIYEENRNSATIMCLPIKWKTYINTIYSGENIPQFSLVNRNLKTKREQNTILMKMNKEEREAYIEKQIIFLSKSILGVEIKSLDQPLQDIGIDSLAALEFRNALSKKFNIKLSATTLFDYPTIRGIKDHISDKLSVKESIYETNKTQISSLILSQDNLSDSNVGVIVGLACRFPGGCNTPDTLWKSLIRGYSINPLSGKMFNSVGGAFCASREIPIQRWNHNLIYNADPDKTGKCYSYKGCFIDSIDMFDNSKFGITNIEAKYMDPQQRIVLETCYEALISAKIKEETLIGFQMGVFIGCCSNDWSFLQSRKGMAPFTGTGAANTTISNRVSYVFGMRGPSMTVDTACASSLTAACIAMDSFRNKECNGAIVGGVNALLSPNLFIAFCKSRMLSVDGKCKTFDASADGYVRGEGCGAIVILKQSEQKKQNTPILGRIKGWGCNHVGRSASLTAPNGPSQTTVIKMALNQSKLNSSDIDYIETHGTGTALGDPIELGALKSVFGTISDYKRSTPLVLGALKSNIGHLEGAAGIAGLIKLVLVLKHETAIRIAHLTKINPHLDLEDFNVIIPQKTVSLKCNKNKLIGGVSGFGFGGCNTHVIVESTEKNKSENIEAADFSKNHIFFVFTGQGSQYINMCKGIYETEPIFRENMNLCNEIVSKILNISLLDIIYPVDNNKDAEFKAMNMLNDTRYAQPAIFAVEYSLAQLWISKGIKPNSVLGHSLGEFIAATISQVMTIEDALTLVTHRASIMASTPALDGIMVACRLTESQVVDTIKRFGLEESASLAAVNGQKSVTISGKKESVYKILEHNNVGSRFRRLDVSHAFHSPLVSQASDKFSKLLKNIELKKPTVEFISTVTGKKEIESISTAEYWSKHILNTVRLSDAVSHAIESVNSKMTFIEITSKPILSQLLKALIPVNSSHISVKCTCKLINSEIDFIQPLEEMQELGSENSSFQNHTNNLDDDTWRFKLLKRRQISWSDISHPIIAPLHDFNDIEWVKENISISKSNARELVEKLEFTCMISPELLDLFDNHKVLGQSILPGAAFVDFIATVALNYTKSQFTLGVIGTMPDWIQLKGIFFRNPFILSSAKQYKYLNTQFDSQDYSDEDNSSRSSDFNIIMSKGNNCQISIESSLKMDEETVVYATCDEVEYVSNIEAQTKSLFIISEWPSNELISNSKKVSQEDIYEKMSIAGLQYGNRFKTLKEMWKVTSNSAVGIIQSELFTENCKESPDNLAVHEAIMNERGFTIHPTLLDGVLHMCASILGDESDKETFNEFHKRATMVPISINKCLITPKIDTSKYIKGEKYWAFVQLKSSDKDSAIVNVALKSLSGVPIAVLLGVSLRSVKNGVISTHTIKHVIPNELLWRIDWDKVVESITNSEIVSLPTKINCDNTENEPYQGMNANLVEKRKVLLLTNSCSISKEDLYSEYFTTDIVCKASKLSLAEIEATIYGRDDQELPPSPSNEAKYDLICLHIPNSDKKKAIVSLSPVLYLCKILRSMFENKERLIPRVRIITENIFDIDGTNLEFRTNSGIAPFIKSARQELELFSDQSVSLGLIDIETAEDLNKAMIISFVKDLLCFKKREDITSNGTLTESQRSFLNTEYEPELVLKKNIKGKENSYETHYRIITPKLVSLRGEAAIIGSCKLNLSSRGAINNLELLPLSNEERKFPSANTVEIRVRSIGLNFRDVLNVMGLYPGDPGPPGGDCSGTVVAVGEGVKHIKVGDNVFGIAPGCLKTYVTTDSNLLCKIPKGFTFEQAAALPVVATTVEYSLRDIANIKKGDIVLVHAVTGGIGLMTVQYCKAIGAKVYGTAGSESKVEYA</sequence>